<dbReference type="GO" id="GO:0031145">
    <property type="term" value="P:anaphase-promoting complex-dependent catabolic process"/>
    <property type="evidence" value="ECO:0007669"/>
    <property type="project" value="TreeGrafter"/>
</dbReference>
<feature type="compositionally biased region" description="Acidic residues" evidence="4">
    <location>
        <begin position="805"/>
        <end position="820"/>
    </location>
</feature>
<evidence type="ECO:0000313" key="6">
    <source>
        <dbReference type="Proteomes" id="UP000800097"/>
    </source>
</evidence>
<gene>
    <name evidence="5" type="ORF">EI97DRAFT_455810</name>
</gene>
<dbReference type="Pfam" id="PF13432">
    <property type="entry name" value="TPR_16"/>
    <property type="match status" value="1"/>
</dbReference>
<feature type="repeat" description="TPR" evidence="3">
    <location>
        <begin position="591"/>
        <end position="624"/>
    </location>
</feature>
<dbReference type="PROSITE" id="PS50005">
    <property type="entry name" value="TPR"/>
    <property type="match status" value="6"/>
</dbReference>
<dbReference type="RefSeq" id="XP_033657127.1">
    <property type="nucleotide sequence ID" value="XM_033800677.1"/>
</dbReference>
<feature type="compositionally biased region" description="Basic and acidic residues" evidence="4">
    <location>
        <begin position="403"/>
        <end position="412"/>
    </location>
</feature>
<evidence type="ECO:0000313" key="5">
    <source>
        <dbReference type="EMBL" id="KAF2279588.1"/>
    </source>
</evidence>
<feature type="compositionally biased region" description="Polar residues" evidence="4">
    <location>
        <begin position="383"/>
        <end position="397"/>
    </location>
</feature>
<dbReference type="SUPFAM" id="SSF48452">
    <property type="entry name" value="TPR-like"/>
    <property type="match status" value="3"/>
</dbReference>
<feature type="repeat" description="TPR" evidence="3">
    <location>
        <begin position="693"/>
        <end position="726"/>
    </location>
</feature>
<dbReference type="Pfam" id="PF00515">
    <property type="entry name" value="TPR_1"/>
    <property type="match status" value="1"/>
</dbReference>
<dbReference type="OrthoDB" id="329563at2759"/>
<dbReference type="Proteomes" id="UP000800097">
    <property type="component" value="Unassembled WGS sequence"/>
</dbReference>
<dbReference type="GO" id="GO:0005737">
    <property type="term" value="C:cytoplasm"/>
    <property type="evidence" value="ECO:0007669"/>
    <property type="project" value="TreeGrafter"/>
</dbReference>
<feature type="repeat" description="TPR" evidence="3">
    <location>
        <begin position="659"/>
        <end position="692"/>
    </location>
</feature>
<evidence type="ECO:0000256" key="2">
    <source>
        <dbReference type="ARBA" id="ARBA00038210"/>
    </source>
</evidence>
<dbReference type="GeneID" id="54553852"/>
<feature type="repeat" description="TPR" evidence="3">
    <location>
        <begin position="131"/>
        <end position="164"/>
    </location>
</feature>
<feature type="compositionally biased region" description="Polar residues" evidence="4">
    <location>
        <begin position="291"/>
        <end position="301"/>
    </location>
</feature>
<evidence type="ECO:0000256" key="4">
    <source>
        <dbReference type="SAM" id="MobiDB-lite"/>
    </source>
</evidence>
<feature type="region of interest" description="Disordered" evidence="4">
    <location>
        <begin position="271"/>
        <end position="470"/>
    </location>
</feature>
<feature type="compositionally biased region" description="Polar residues" evidence="4">
    <location>
        <begin position="208"/>
        <end position="220"/>
    </location>
</feature>
<dbReference type="GO" id="GO:0051301">
    <property type="term" value="P:cell division"/>
    <property type="evidence" value="ECO:0007669"/>
    <property type="project" value="TreeGrafter"/>
</dbReference>
<dbReference type="GO" id="GO:0007091">
    <property type="term" value="P:metaphase/anaphase transition of mitotic cell cycle"/>
    <property type="evidence" value="ECO:0007669"/>
    <property type="project" value="TreeGrafter"/>
</dbReference>
<dbReference type="EMBL" id="ML986486">
    <property type="protein sequence ID" value="KAF2279588.1"/>
    <property type="molecule type" value="Genomic_DNA"/>
</dbReference>
<evidence type="ECO:0000256" key="3">
    <source>
        <dbReference type="PROSITE-ProRule" id="PRU00339"/>
    </source>
</evidence>
<organism evidence="5 6">
    <name type="scientific">Westerdykella ornata</name>
    <dbReference type="NCBI Taxonomy" id="318751"/>
    <lineage>
        <taxon>Eukaryota</taxon>
        <taxon>Fungi</taxon>
        <taxon>Dikarya</taxon>
        <taxon>Ascomycota</taxon>
        <taxon>Pezizomycotina</taxon>
        <taxon>Dothideomycetes</taxon>
        <taxon>Pleosporomycetidae</taxon>
        <taxon>Pleosporales</taxon>
        <taxon>Sporormiaceae</taxon>
        <taxon>Westerdykella</taxon>
    </lineage>
</organism>
<accession>A0A6A6JUU4</accession>
<dbReference type="Pfam" id="PF13181">
    <property type="entry name" value="TPR_8"/>
    <property type="match status" value="1"/>
</dbReference>
<proteinExistence type="inferred from homology"/>
<reference evidence="5" key="1">
    <citation type="journal article" date="2020" name="Stud. Mycol.">
        <title>101 Dothideomycetes genomes: a test case for predicting lifestyles and emergence of pathogens.</title>
        <authorList>
            <person name="Haridas S."/>
            <person name="Albert R."/>
            <person name="Binder M."/>
            <person name="Bloem J."/>
            <person name="Labutti K."/>
            <person name="Salamov A."/>
            <person name="Andreopoulos B."/>
            <person name="Baker S."/>
            <person name="Barry K."/>
            <person name="Bills G."/>
            <person name="Bluhm B."/>
            <person name="Cannon C."/>
            <person name="Castanera R."/>
            <person name="Culley D."/>
            <person name="Daum C."/>
            <person name="Ezra D."/>
            <person name="Gonzalez J."/>
            <person name="Henrissat B."/>
            <person name="Kuo A."/>
            <person name="Liang C."/>
            <person name="Lipzen A."/>
            <person name="Lutzoni F."/>
            <person name="Magnuson J."/>
            <person name="Mondo S."/>
            <person name="Nolan M."/>
            <person name="Ohm R."/>
            <person name="Pangilinan J."/>
            <person name="Park H.-J."/>
            <person name="Ramirez L."/>
            <person name="Alfaro M."/>
            <person name="Sun H."/>
            <person name="Tritt A."/>
            <person name="Yoshinaga Y."/>
            <person name="Zwiers L.-H."/>
            <person name="Turgeon B."/>
            <person name="Goodwin S."/>
            <person name="Spatafora J."/>
            <person name="Crous P."/>
            <person name="Grigoriev I."/>
        </authorList>
    </citation>
    <scope>NUCLEOTIDE SEQUENCE</scope>
    <source>
        <strain evidence="5">CBS 379.55</strain>
    </source>
</reference>
<feature type="compositionally biased region" description="Low complexity" evidence="4">
    <location>
        <begin position="367"/>
        <end position="377"/>
    </location>
</feature>
<feature type="repeat" description="TPR" evidence="3">
    <location>
        <begin position="523"/>
        <end position="556"/>
    </location>
</feature>
<dbReference type="PANTHER" id="PTHR12558">
    <property type="entry name" value="CELL DIVISION CYCLE 16,23,27"/>
    <property type="match status" value="1"/>
</dbReference>
<dbReference type="InterPro" id="IPR019734">
    <property type="entry name" value="TPR_rpt"/>
</dbReference>
<name>A0A6A6JUU4_WESOR</name>
<dbReference type="GO" id="GO:0016567">
    <property type="term" value="P:protein ubiquitination"/>
    <property type="evidence" value="ECO:0007669"/>
    <property type="project" value="TreeGrafter"/>
</dbReference>
<dbReference type="AlphaFoldDB" id="A0A6A6JUU4"/>
<dbReference type="InterPro" id="IPR011990">
    <property type="entry name" value="TPR-like_helical_dom_sf"/>
</dbReference>
<comment type="similarity">
    <text evidence="2">Belongs to the APC3/CDC27 family.</text>
</comment>
<dbReference type="Pfam" id="PF12895">
    <property type="entry name" value="ANAPC3"/>
    <property type="match status" value="1"/>
</dbReference>
<feature type="compositionally biased region" description="Polar residues" evidence="4">
    <location>
        <begin position="357"/>
        <end position="366"/>
    </location>
</feature>
<dbReference type="PANTHER" id="PTHR12558:SF13">
    <property type="entry name" value="CELL DIVISION CYCLE PROTEIN 27 HOMOLOG"/>
    <property type="match status" value="1"/>
</dbReference>
<dbReference type="Gene3D" id="1.25.40.10">
    <property type="entry name" value="Tetratricopeptide repeat domain"/>
    <property type="match status" value="4"/>
</dbReference>
<sequence>MPSGSAMHPSGVSIQLRQLIYYHLDNGFYQNAFFLAGRLYALDTRNPDYVHLLALCNLRLCRYKAVFDLTKPKLHQPNHLACMYVFAQACLALGRYDQGAQALLKVRSQWAGRNHWNKHSETSRRHIPDAAACYTLLGKLYNAHGNAKKANECFTEALKVNPFMWDAFTELCHLGSFVRPGNIFKITPEMLAVLSHSTSNGMLPPQFASQENSETKNPFVSTPEVDPFSSSTRNGADVGLNLGGSNLFSRLNGIAAGPGRTTVATYKEVETPTSSSNQNIHDEDLPLGSINDPNYGNTSDIPQAPLRKTRLQPMGTNDEPPKMRSMTSRVKARMGSEAETTEIARPIGQNGHKRTVSGHSTHQGQTAPSADPAAAPPRRSVRLLNSLNSIRPSSNRLATAPSKEPDGKEKRELRKVRATGTRGKTGSIPQVGRVISGNRKTPVEIPEAPSKPDPRPVSITAPVAAPPPRMAPQSNIREVMESLEWLLGLLRKLATGYAQLSRYSCAEALETFQSIPQPQRDTPWVLSQVGKAYYERSQYPDAENVFSRIREKFPSHLDDMEVYSNALWQMGKETELAHLAHELMDQDRLSPQAWCVTGNAFSMQREHDQAIKSFTRATQLDPYFAYGFTLQGHEHIANEEYDKAMMAYRCAITADKRHYNGWYGLGQVYDKLGKYDIAEQHYRAAANINPTNAILAVKIGFVMDRQGKTEAALQQYRNAVSLDPRSNLARFRKAQAHLKLHRPEDALLDLIHLRDTASDDANVHFLLGRTYKMLGERSHAVRHFTVAINLDPKAQQYIGEVMEAWDEDEEDLEGEGDGEGDGGVGGWSSDEGR</sequence>
<keyword evidence="6" id="KW-1185">Reference proteome</keyword>
<feature type="repeat" description="TPR" evidence="3">
    <location>
        <begin position="761"/>
        <end position="794"/>
    </location>
</feature>
<feature type="region of interest" description="Disordered" evidence="4">
    <location>
        <begin position="208"/>
        <end position="231"/>
    </location>
</feature>
<feature type="region of interest" description="Disordered" evidence="4">
    <location>
        <begin position="805"/>
        <end position="833"/>
    </location>
</feature>
<dbReference type="SMART" id="SM00028">
    <property type="entry name" value="TPR"/>
    <property type="match status" value="8"/>
</dbReference>
<protein>
    <submittedName>
        <fullName evidence="5">TPR-like protein</fullName>
    </submittedName>
</protein>
<keyword evidence="1 3" id="KW-0802">TPR repeat</keyword>
<dbReference type="GO" id="GO:0005680">
    <property type="term" value="C:anaphase-promoting complex"/>
    <property type="evidence" value="ECO:0007669"/>
    <property type="project" value="TreeGrafter"/>
</dbReference>
<evidence type="ECO:0000256" key="1">
    <source>
        <dbReference type="ARBA" id="ARBA00022803"/>
    </source>
</evidence>